<evidence type="ECO:0000256" key="4">
    <source>
        <dbReference type="SAM" id="MobiDB-lite"/>
    </source>
</evidence>
<accession>X6NX50</accession>
<reference evidence="6 7" key="1">
    <citation type="journal article" date="2013" name="Curr. Biol.">
        <title>The Genome of the Foraminiferan Reticulomyxa filosa.</title>
        <authorList>
            <person name="Glockner G."/>
            <person name="Hulsmann N."/>
            <person name="Schleicher M."/>
            <person name="Noegel A.A."/>
            <person name="Eichinger L."/>
            <person name="Gallinger C."/>
            <person name="Pawlowski J."/>
            <person name="Sierra R."/>
            <person name="Euteneuer U."/>
            <person name="Pillet L."/>
            <person name="Moustafa A."/>
            <person name="Platzer M."/>
            <person name="Groth M."/>
            <person name="Szafranski K."/>
            <person name="Schliwa M."/>
        </authorList>
    </citation>
    <scope>NUCLEOTIDE SEQUENCE [LARGE SCALE GENOMIC DNA]</scope>
</reference>
<keyword evidence="5" id="KW-0812">Transmembrane</keyword>
<dbReference type="PROSITE" id="PS51221">
    <property type="entry name" value="TTL"/>
    <property type="match status" value="1"/>
</dbReference>
<keyword evidence="2" id="KW-0547">Nucleotide-binding</keyword>
<protein>
    <recommendedName>
        <fullName evidence="8">Tubulin-tyrosine ligase family protein</fullName>
    </recommendedName>
</protein>
<keyword evidence="1" id="KW-0436">Ligase</keyword>
<dbReference type="OrthoDB" id="202825at2759"/>
<keyword evidence="5" id="KW-1133">Transmembrane helix</keyword>
<organism evidence="6 7">
    <name type="scientific">Reticulomyxa filosa</name>
    <dbReference type="NCBI Taxonomy" id="46433"/>
    <lineage>
        <taxon>Eukaryota</taxon>
        <taxon>Sar</taxon>
        <taxon>Rhizaria</taxon>
        <taxon>Retaria</taxon>
        <taxon>Foraminifera</taxon>
        <taxon>Monothalamids</taxon>
        <taxon>Reticulomyxidae</taxon>
        <taxon>Reticulomyxa</taxon>
    </lineage>
</organism>
<sequence length="623" mass="72572">MKPTGNISKERSQYSIKTRHFFILGSEKKIPVIERDKHPGVASNPGKNKHQETSNAKQEPKTKVKQQYKLKQRYYFIFTNFVGLCLAEIAHMFQKRYDVLIFYTISLQKTKRVSDVFHRNHVQHVLNLFQYRKLILNLKDRPNLLTNTLFKELLLAIKAEKKFWSVFIFPKYLKSLAGKKPTSQRVREPILAENKAKQLPTDNEEKIADFLAVTRKRVAIASLKTQVEKRMNEAILISPNKKINFRKSLMTSQQRTFLTNRSLHLSRLLVQNGWVAQSPKSNIPCSVYGDKRGALSQMPRVVTQLLDNKKMLYLLLVNHNLQHYMPPTFLTLEDAMKYRKSSKKHATKAKEYTNEKENNALGINLKKNKEELMNEPKEEPETDPMWFLKKNGAACQKAVFSYLSLESMKEKYDEIEHPEQWVIQKSVQRPHLLDGRKAVLRLYVLVTHDIRIFLHRKGVWAVLSKPYDANDPDPSAQCDHKLLNYNPNVRLPFTADTITVNPQYHTMWKSCHRLCYETVTMVKSQLNPSQNVGVYHIFGYDIIFDCDLQPWLVEINHYPSLRASFDGTEYGKHGEIEQPSEDGIIKNEVVEDFYWLIIAPFFNPGTIPRPKGWFELTSSCLSE</sequence>
<dbReference type="PANTHER" id="PTHR12241">
    <property type="entry name" value="TUBULIN POLYGLUTAMYLASE"/>
    <property type="match status" value="1"/>
</dbReference>
<keyword evidence="3" id="KW-0067">ATP-binding</keyword>
<dbReference type="SUPFAM" id="SSF56059">
    <property type="entry name" value="Glutathione synthetase ATP-binding domain-like"/>
    <property type="match status" value="1"/>
</dbReference>
<feature type="region of interest" description="Disordered" evidence="4">
    <location>
        <begin position="33"/>
        <end position="64"/>
    </location>
</feature>
<dbReference type="Pfam" id="PF03133">
    <property type="entry name" value="TTL"/>
    <property type="match status" value="1"/>
</dbReference>
<evidence type="ECO:0000256" key="3">
    <source>
        <dbReference type="ARBA" id="ARBA00022840"/>
    </source>
</evidence>
<feature type="transmembrane region" description="Helical" evidence="5">
    <location>
        <begin position="74"/>
        <end position="93"/>
    </location>
</feature>
<dbReference type="GO" id="GO:0000226">
    <property type="term" value="P:microtubule cytoskeleton organization"/>
    <property type="evidence" value="ECO:0007669"/>
    <property type="project" value="TreeGrafter"/>
</dbReference>
<dbReference type="AlphaFoldDB" id="X6NX50"/>
<dbReference type="EMBL" id="ASPP01005266">
    <property type="protein sequence ID" value="ETO30870.1"/>
    <property type="molecule type" value="Genomic_DNA"/>
</dbReference>
<dbReference type="GO" id="GO:0070740">
    <property type="term" value="F:tubulin-glutamic acid ligase activity"/>
    <property type="evidence" value="ECO:0007669"/>
    <property type="project" value="TreeGrafter"/>
</dbReference>
<keyword evidence="5" id="KW-0472">Membrane</keyword>
<evidence type="ECO:0000256" key="5">
    <source>
        <dbReference type="SAM" id="Phobius"/>
    </source>
</evidence>
<dbReference type="GO" id="GO:0005524">
    <property type="term" value="F:ATP binding"/>
    <property type="evidence" value="ECO:0007669"/>
    <property type="project" value="UniProtKB-KW"/>
</dbReference>
<evidence type="ECO:0000256" key="2">
    <source>
        <dbReference type="ARBA" id="ARBA00022741"/>
    </source>
</evidence>
<evidence type="ECO:0000256" key="1">
    <source>
        <dbReference type="ARBA" id="ARBA00022598"/>
    </source>
</evidence>
<comment type="caution">
    <text evidence="6">The sequence shown here is derived from an EMBL/GenBank/DDBJ whole genome shotgun (WGS) entry which is preliminary data.</text>
</comment>
<evidence type="ECO:0000313" key="6">
    <source>
        <dbReference type="EMBL" id="ETO30870.1"/>
    </source>
</evidence>
<dbReference type="Proteomes" id="UP000023152">
    <property type="component" value="Unassembled WGS sequence"/>
</dbReference>
<evidence type="ECO:0000313" key="7">
    <source>
        <dbReference type="Proteomes" id="UP000023152"/>
    </source>
</evidence>
<dbReference type="GO" id="GO:0015631">
    <property type="term" value="F:tubulin binding"/>
    <property type="evidence" value="ECO:0007669"/>
    <property type="project" value="TreeGrafter"/>
</dbReference>
<gene>
    <name evidence="6" type="ORF">RFI_06253</name>
</gene>
<dbReference type="GO" id="GO:0036064">
    <property type="term" value="C:ciliary basal body"/>
    <property type="evidence" value="ECO:0007669"/>
    <property type="project" value="TreeGrafter"/>
</dbReference>
<dbReference type="InterPro" id="IPR004344">
    <property type="entry name" value="TTL/TTLL_fam"/>
</dbReference>
<proteinExistence type="predicted"/>
<keyword evidence="7" id="KW-1185">Reference proteome</keyword>
<evidence type="ECO:0008006" key="8">
    <source>
        <dbReference type="Google" id="ProtNLM"/>
    </source>
</evidence>
<name>X6NX50_RETFI</name>
<dbReference type="Gene3D" id="3.30.470.20">
    <property type="entry name" value="ATP-grasp fold, B domain"/>
    <property type="match status" value="1"/>
</dbReference>